<proteinExistence type="predicted"/>
<reference evidence="3" key="1">
    <citation type="submission" date="2020-07" db="EMBL/GenBank/DDBJ databases">
        <title>Huge and variable diversity of episymbiotic CPR bacteria and DPANN archaea in groundwater ecosystems.</title>
        <authorList>
            <person name="He C.Y."/>
            <person name="Keren R."/>
            <person name="Whittaker M."/>
            <person name="Farag I.F."/>
            <person name="Doudna J."/>
            <person name="Cate J.H.D."/>
            <person name="Banfield J.F."/>
        </authorList>
    </citation>
    <scope>NUCLEOTIDE SEQUENCE</scope>
    <source>
        <strain evidence="3">NC_groundwater_1586_Pr3_B-0.1um_66_15</strain>
    </source>
</reference>
<feature type="transmembrane region" description="Helical" evidence="2">
    <location>
        <begin position="20"/>
        <end position="38"/>
    </location>
</feature>
<evidence type="ECO:0000256" key="2">
    <source>
        <dbReference type="SAM" id="Phobius"/>
    </source>
</evidence>
<evidence type="ECO:0000313" key="4">
    <source>
        <dbReference type="Proteomes" id="UP000782610"/>
    </source>
</evidence>
<keyword evidence="2" id="KW-0472">Membrane</keyword>
<dbReference type="EMBL" id="JACRAF010000027">
    <property type="protein sequence ID" value="MBI4921997.1"/>
    <property type="molecule type" value="Genomic_DNA"/>
</dbReference>
<sequence>MDQITAFQAWIGAPVIGLLQSYWTVIAILALAVVAWFVRPRAVRNDGADVNLLGSEDSSDGDGGDGGGGSGD</sequence>
<keyword evidence="2" id="KW-0812">Transmembrane</keyword>
<organism evidence="3 4">
    <name type="scientific">Devosia nanyangense</name>
    <dbReference type="NCBI Taxonomy" id="1228055"/>
    <lineage>
        <taxon>Bacteria</taxon>
        <taxon>Pseudomonadati</taxon>
        <taxon>Pseudomonadota</taxon>
        <taxon>Alphaproteobacteria</taxon>
        <taxon>Hyphomicrobiales</taxon>
        <taxon>Devosiaceae</taxon>
        <taxon>Devosia</taxon>
    </lineage>
</organism>
<dbReference type="Proteomes" id="UP000782610">
    <property type="component" value="Unassembled WGS sequence"/>
</dbReference>
<keyword evidence="2" id="KW-1133">Transmembrane helix</keyword>
<accession>A0A933NYZ7</accession>
<protein>
    <submittedName>
        <fullName evidence="3">Uncharacterized protein</fullName>
    </submittedName>
</protein>
<gene>
    <name evidence="3" type="ORF">HY834_09630</name>
</gene>
<name>A0A933NYZ7_9HYPH</name>
<evidence type="ECO:0000256" key="1">
    <source>
        <dbReference type="SAM" id="MobiDB-lite"/>
    </source>
</evidence>
<dbReference type="AlphaFoldDB" id="A0A933NYZ7"/>
<comment type="caution">
    <text evidence="3">The sequence shown here is derived from an EMBL/GenBank/DDBJ whole genome shotgun (WGS) entry which is preliminary data.</text>
</comment>
<evidence type="ECO:0000313" key="3">
    <source>
        <dbReference type="EMBL" id="MBI4921997.1"/>
    </source>
</evidence>
<feature type="region of interest" description="Disordered" evidence="1">
    <location>
        <begin position="51"/>
        <end position="72"/>
    </location>
</feature>